<dbReference type="PANTHER" id="PTHR10815:SF5">
    <property type="entry name" value="METHYLATED-DNA--PROTEIN-CYSTEINE METHYLTRANSFERASE"/>
    <property type="match status" value="1"/>
</dbReference>
<dbReference type="SUPFAM" id="SSF53155">
    <property type="entry name" value="Methylated DNA-protein cysteine methyltransferase domain"/>
    <property type="match status" value="1"/>
</dbReference>
<keyword evidence="3 9" id="KW-0963">Cytoplasm</keyword>
<dbReference type="CDD" id="cd06445">
    <property type="entry name" value="ATase"/>
    <property type="match status" value="1"/>
</dbReference>
<evidence type="ECO:0000313" key="12">
    <source>
        <dbReference type="EMBL" id="MBM9475691.1"/>
    </source>
</evidence>
<evidence type="ECO:0000256" key="1">
    <source>
        <dbReference type="ARBA" id="ARBA00001286"/>
    </source>
</evidence>
<keyword evidence="6 9" id="KW-0227">DNA damage</keyword>
<dbReference type="GO" id="GO:0032259">
    <property type="term" value="P:methylation"/>
    <property type="evidence" value="ECO:0007669"/>
    <property type="project" value="UniProtKB-KW"/>
</dbReference>
<feature type="domain" description="Methylguanine DNA methyltransferase ribonuclease-like" evidence="11">
    <location>
        <begin position="10"/>
        <end position="82"/>
    </location>
</feature>
<dbReference type="InterPro" id="IPR014048">
    <property type="entry name" value="MethylDNA_cys_MeTrfase_DNA-bd"/>
</dbReference>
<gene>
    <name evidence="12" type="ORF">JL107_04445</name>
</gene>
<keyword evidence="7 9" id="KW-0234">DNA repair</keyword>
<evidence type="ECO:0000259" key="11">
    <source>
        <dbReference type="Pfam" id="PF02870"/>
    </source>
</evidence>
<dbReference type="EMBL" id="JAERWL010000005">
    <property type="protein sequence ID" value="MBM9475691.1"/>
    <property type="molecule type" value="Genomic_DNA"/>
</dbReference>
<comment type="caution">
    <text evidence="12">The sequence shown here is derived from an EMBL/GenBank/DDBJ whole genome shotgun (WGS) entry which is preliminary data.</text>
</comment>
<evidence type="ECO:0000256" key="7">
    <source>
        <dbReference type="ARBA" id="ARBA00023204"/>
    </source>
</evidence>
<comment type="function">
    <text evidence="9">Involved in the cellular defense against the biological effects of O6-methylguanine (O6-MeG) and O4-methylthymine (O4-MeT) in DNA. Repairs the methylated nucleobase in DNA by stoichiometrically transferring the methyl group to a cysteine residue in the enzyme. This is a suicide reaction: the enzyme is irreversibly inactivated.</text>
</comment>
<dbReference type="FunFam" id="1.10.10.10:FF:000214">
    <property type="entry name" value="Methylated-DNA--protein-cysteine methyltransferase"/>
    <property type="match status" value="1"/>
</dbReference>
<comment type="catalytic activity">
    <reaction evidence="1 9">
        <text>a 4-O-methyl-thymidine in DNA + L-cysteinyl-[protein] = a thymidine in DNA + S-methyl-L-cysteinyl-[protein]</text>
        <dbReference type="Rhea" id="RHEA:53428"/>
        <dbReference type="Rhea" id="RHEA-COMP:10131"/>
        <dbReference type="Rhea" id="RHEA-COMP:10132"/>
        <dbReference type="Rhea" id="RHEA-COMP:13555"/>
        <dbReference type="Rhea" id="RHEA-COMP:13556"/>
        <dbReference type="ChEBI" id="CHEBI:29950"/>
        <dbReference type="ChEBI" id="CHEBI:82612"/>
        <dbReference type="ChEBI" id="CHEBI:137386"/>
        <dbReference type="ChEBI" id="CHEBI:137387"/>
        <dbReference type="EC" id="2.1.1.63"/>
    </reaction>
</comment>
<dbReference type="InterPro" id="IPR023546">
    <property type="entry name" value="MGMT"/>
</dbReference>
<dbReference type="Proteomes" id="UP000663801">
    <property type="component" value="Unassembled WGS sequence"/>
</dbReference>
<reference evidence="12" key="1">
    <citation type="submission" date="2021-01" db="EMBL/GenBank/DDBJ databases">
        <title>KCTC 19127 draft genome.</title>
        <authorList>
            <person name="An D."/>
        </authorList>
    </citation>
    <scope>NUCLEOTIDE SEQUENCE</scope>
    <source>
        <strain evidence="12">KCTC 19127</strain>
    </source>
</reference>
<dbReference type="Gene3D" id="1.10.10.10">
    <property type="entry name" value="Winged helix-like DNA-binding domain superfamily/Winged helix DNA-binding domain"/>
    <property type="match status" value="1"/>
</dbReference>
<evidence type="ECO:0000256" key="5">
    <source>
        <dbReference type="ARBA" id="ARBA00022679"/>
    </source>
</evidence>
<dbReference type="RefSeq" id="WP_205255794.1">
    <property type="nucleotide sequence ID" value="NZ_BAAAPV010000002.1"/>
</dbReference>
<dbReference type="InterPro" id="IPR036631">
    <property type="entry name" value="MGMT_N_sf"/>
</dbReference>
<feature type="domain" description="Methylated-DNA-[protein]-cysteine S-methyltransferase DNA binding" evidence="10">
    <location>
        <begin position="86"/>
        <end position="165"/>
    </location>
</feature>
<comment type="miscellaneous">
    <text evidence="9">This enzyme catalyzes only one turnover and therefore is not strictly catalytic. According to one definition, an enzyme is a biocatalyst that acts repeatedly and over many reaction cycles.</text>
</comment>
<organism evidence="12 13">
    <name type="scientific">Nakamurella flavida</name>
    <dbReference type="NCBI Taxonomy" id="363630"/>
    <lineage>
        <taxon>Bacteria</taxon>
        <taxon>Bacillati</taxon>
        <taxon>Actinomycetota</taxon>
        <taxon>Actinomycetes</taxon>
        <taxon>Nakamurellales</taxon>
        <taxon>Nakamurellaceae</taxon>
        <taxon>Nakamurella</taxon>
    </lineage>
</organism>
<dbReference type="Gene3D" id="3.30.160.70">
    <property type="entry name" value="Methylated DNA-protein cysteine methyltransferase domain"/>
    <property type="match status" value="1"/>
</dbReference>
<protein>
    <recommendedName>
        <fullName evidence="9">Methylated-DNA--protein-cysteine methyltransferase</fullName>
        <ecNumber evidence="9">2.1.1.63</ecNumber>
    </recommendedName>
    <alternativeName>
        <fullName evidence="9">6-O-methylguanine-DNA methyltransferase</fullName>
        <shortName evidence="9">MGMT</shortName>
    </alternativeName>
    <alternativeName>
        <fullName evidence="9">O-6-methylguanine-DNA-alkyltransferase</fullName>
    </alternativeName>
</protein>
<dbReference type="Pfam" id="PF01035">
    <property type="entry name" value="DNA_binding_1"/>
    <property type="match status" value="1"/>
</dbReference>
<dbReference type="EC" id="2.1.1.63" evidence="9"/>
<evidence type="ECO:0000313" key="13">
    <source>
        <dbReference type="Proteomes" id="UP000663801"/>
    </source>
</evidence>
<proteinExistence type="inferred from homology"/>
<evidence type="ECO:0000259" key="10">
    <source>
        <dbReference type="Pfam" id="PF01035"/>
    </source>
</evidence>
<dbReference type="InterPro" id="IPR036217">
    <property type="entry name" value="MethylDNA_cys_MeTrfase_DNAb"/>
</dbReference>
<dbReference type="InterPro" id="IPR008332">
    <property type="entry name" value="MethylG_MeTrfase_N"/>
</dbReference>
<dbReference type="GO" id="GO:0005737">
    <property type="term" value="C:cytoplasm"/>
    <property type="evidence" value="ECO:0007669"/>
    <property type="project" value="UniProtKB-SubCell"/>
</dbReference>
<comment type="subcellular location">
    <subcellularLocation>
        <location evidence="9">Cytoplasm</location>
    </subcellularLocation>
</comment>
<evidence type="ECO:0000256" key="4">
    <source>
        <dbReference type="ARBA" id="ARBA00022603"/>
    </source>
</evidence>
<evidence type="ECO:0000256" key="3">
    <source>
        <dbReference type="ARBA" id="ARBA00022490"/>
    </source>
</evidence>
<dbReference type="AlphaFoldDB" id="A0A938YJE4"/>
<keyword evidence="4 9" id="KW-0489">Methyltransferase</keyword>
<comment type="similarity">
    <text evidence="2 9">Belongs to the MGMT family.</text>
</comment>
<dbReference type="HAMAP" id="MF_00772">
    <property type="entry name" value="OGT"/>
    <property type="match status" value="1"/>
</dbReference>
<accession>A0A938YJE4</accession>
<evidence type="ECO:0000256" key="6">
    <source>
        <dbReference type="ARBA" id="ARBA00022763"/>
    </source>
</evidence>
<evidence type="ECO:0000256" key="8">
    <source>
        <dbReference type="ARBA" id="ARBA00049348"/>
    </source>
</evidence>
<dbReference type="GO" id="GO:0006307">
    <property type="term" value="P:DNA alkylation repair"/>
    <property type="evidence" value="ECO:0007669"/>
    <property type="project" value="UniProtKB-UniRule"/>
</dbReference>
<name>A0A938YJE4_9ACTN</name>
<dbReference type="GO" id="GO:0003908">
    <property type="term" value="F:methylated-DNA-[protein]-cysteine S-methyltransferase activity"/>
    <property type="evidence" value="ECO:0007669"/>
    <property type="project" value="UniProtKB-UniRule"/>
</dbReference>
<comment type="catalytic activity">
    <reaction evidence="8 9">
        <text>a 6-O-methyl-2'-deoxyguanosine in DNA + L-cysteinyl-[protein] = S-methyl-L-cysteinyl-[protein] + a 2'-deoxyguanosine in DNA</text>
        <dbReference type="Rhea" id="RHEA:24000"/>
        <dbReference type="Rhea" id="RHEA-COMP:10131"/>
        <dbReference type="Rhea" id="RHEA-COMP:10132"/>
        <dbReference type="Rhea" id="RHEA-COMP:11367"/>
        <dbReference type="Rhea" id="RHEA-COMP:11368"/>
        <dbReference type="ChEBI" id="CHEBI:29950"/>
        <dbReference type="ChEBI" id="CHEBI:82612"/>
        <dbReference type="ChEBI" id="CHEBI:85445"/>
        <dbReference type="ChEBI" id="CHEBI:85448"/>
        <dbReference type="EC" id="2.1.1.63"/>
    </reaction>
</comment>
<dbReference type="InterPro" id="IPR001497">
    <property type="entry name" value="MethylDNA_cys_MeTrfase_AS"/>
</dbReference>
<evidence type="ECO:0000256" key="2">
    <source>
        <dbReference type="ARBA" id="ARBA00008711"/>
    </source>
</evidence>
<sequence>MSAESGDRRHAVLDSPVGPLTVVAGREGLTGVYFADHLRRPDTAGFGPAVDPVTDELLDRAARQLGEYFLGDRRAFDLPLAPAGAPFQRAVWDLLTGIPYGETRSYGALARRLGDVGLARAVGTANGANPLSVVVPCHRVVGSDGSLTGYAGGLARKRLLLDLERPGSTLF</sequence>
<keyword evidence="13" id="KW-1185">Reference proteome</keyword>
<evidence type="ECO:0000256" key="9">
    <source>
        <dbReference type="HAMAP-Rule" id="MF_00772"/>
    </source>
</evidence>
<dbReference type="PROSITE" id="PS00374">
    <property type="entry name" value="MGMT"/>
    <property type="match status" value="1"/>
</dbReference>
<keyword evidence="5 9" id="KW-0808">Transferase</keyword>
<dbReference type="SUPFAM" id="SSF46767">
    <property type="entry name" value="Methylated DNA-protein cysteine methyltransferase, C-terminal domain"/>
    <property type="match status" value="1"/>
</dbReference>
<feature type="active site" description="Nucleophile; methyl group acceptor" evidence="9">
    <location>
        <position position="137"/>
    </location>
</feature>
<dbReference type="Pfam" id="PF02870">
    <property type="entry name" value="Methyltransf_1N"/>
    <property type="match status" value="1"/>
</dbReference>
<dbReference type="NCBIfam" id="TIGR00589">
    <property type="entry name" value="ogt"/>
    <property type="match status" value="1"/>
</dbReference>
<dbReference type="PANTHER" id="PTHR10815">
    <property type="entry name" value="METHYLATED-DNA--PROTEIN-CYSTEINE METHYLTRANSFERASE"/>
    <property type="match status" value="1"/>
</dbReference>
<dbReference type="InterPro" id="IPR036388">
    <property type="entry name" value="WH-like_DNA-bd_sf"/>
</dbReference>